<comment type="caution">
    <text evidence="1">The sequence shown here is derived from an EMBL/GenBank/DDBJ whole genome shotgun (WGS) entry which is preliminary data.</text>
</comment>
<dbReference type="Proteomes" id="UP001476798">
    <property type="component" value="Unassembled WGS sequence"/>
</dbReference>
<gene>
    <name evidence="1" type="ORF">GOODEAATRI_018852</name>
</gene>
<reference evidence="1 2" key="1">
    <citation type="submission" date="2021-06" db="EMBL/GenBank/DDBJ databases">
        <authorList>
            <person name="Palmer J.M."/>
        </authorList>
    </citation>
    <scope>NUCLEOTIDE SEQUENCE [LARGE SCALE GENOMIC DNA]</scope>
    <source>
        <strain evidence="1 2">GA_2019</strain>
        <tissue evidence="1">Muscle</tissue>
    </source>
</reference>
<keyword evidence="2" id="KW-1185">Reference proteome</keyword>
<sequence length="101" mass="11576">MADSNLSVRMNYRNICDLQRLLYNFIQECPDSAIKTFGVTFGFKMYCNIKLNITLTVLNKVKGKFTLCLSCPLALMLLKKLNALYEIRYYVPENCVGTVCT</sequence>
<protein>
    <submittedName>
        <fullName evidence="1">Uncharacterized protein</fullName>
    </submittedName>
</protein>
<organism evidence="1 2">
    <name type="scientific">Goodea atripinnis</name>
    <dbReference type="NCBI Taxonomy" id="208336"/>
    <lineage>
        <taxon>Eukaryota</taxon>
        <taxon>Metazoa</taxon>
        <taxon>Chordata</taxon>
        <taxon>Craniata</taxon>
        <taxon>Vertebrata</taxon>
        <taxon>Euteleostomi</taxon>
        <taxon>Actinopterygii</taxon>
        <taxon>Neopterygii</taxon>
        <taxon>Teleostei</taxon>
        <taxon>Neoteleostei</taxon>
        <taxon>Acanthomorphata</taxon>
        <taxon>Ovalentaria</taxon>
        <taxon>Atherinomorphae</taxon>
        <taxon>Cyprinodontiformes</taxon>
        <taxon>Goodeidae</taxon>
        <taxon>Goodea</taxon>
    </lineage>
</organism>
<evidence type="ECO:0000313" key="2">
    <source>
        <dbReference type="Proteomes" id="UP001476798"/>
    </source>
</evidence>
<accession>A0ABV0NBP9</accession>
<name>A0ABV0NBP9_9TELE</name>
<proteinExistence type="predicted"/>
<evidence type="ECO:0000313" key="1">
    <source>
        <dbReference type="EMBL" id="MEQ2168834.1"/>
    </source>
</evidence>
<dbReference type="EMBL" id="JAHRIO010031617">
    <property type="protein sequence ID" value="MEQ2168834.1"/>
    <property type="molecule type" value="Genomic_DNA"/>
</dbReference>